<dbReference type="EMBL" id="JANLFC010000066">
    <property type="protein sequence ID" value="MCR4450448.1"/>
    <property type="molecule type" value="Genomic_DNA"/>
</dbReference>
<evidence type="ECO:0000313" key="1">
    <source>
        <dbReference type="EMBL" id="MCR4450448.1"/>
    </source>
</evidence>
<name>A0AAW5MA41_AERVE</name>
<dbReference type="Proteomes" id="UP001204061">
    <property type="component" value="Unassembled WGS sequence"/>
</dbReference>
<reference evidence="1" key="1">
    <citation type="submission" date="2022-08" db="EMBL/GenBank/DDBJ databases">
        <title>A global survey of hypervirulent Aeromonas hydrophila identified this emerging pathogen in farmed fish in the lower Mekong River basin.</title>
        <authorList>
            <person name="Xu T."/>
            <person name="Rasmussen-Ivey C.R."/>
            <person name="Moen F.S."/>
            <person name="Fernandez Bravo A."/>
            <person name="Lamy B."/>
            <person name="Beaz-Hidalgo R."/>
            <person name="Khan C.D."/>
            <person name="Castro Escarpulli G."/>
            <person name="Yasin I.S.M."/>
            <person name="Figueras M.J."/>
            <person name="Azzam Sayuti M."/>
            <person name="Karim M.M."/>
            <person name="Alam K.M."/>
            <person name="Le T.T.T."/>
            <person name="Thao N.H.P."/>
            <person name="Addo S."/>
            <person name="Duodu S."/>
            <person name="Ali S."/>
            <person name="Mey S."/>
            <person name="Somony T."/>
            <person name="Liles M.R."/>
        </authorList>
    </citation>
    <scope>NUCLEOTIDE SEQUENCE</scope>
    <source>
        <strain evidence="1">0.14</strain>
    </source>
</reference>
<gene>
    <name evidence="1" type="ORF">NS965_18860</name>
</gene>
<comment type="caution">
    <text evidence="1">The sequence shown here is derived from an EMBL/GenBank/DDBJ whole genome shotgun (WGS) entry which is preliminary data.</text>
</comment>
<dbReference type="AlphaFoldDB" id="A0AAW5MA41"/>
<protein>
    <submittedName>
        <fullName evidence="1">Uncharacterized protein</fullName>
    </submittedName>
</protein>
<evidence type="ECO:0000313" key="2">
    <source>
        <dbReference type="Proteomes" id="UP001204061"/>
    </source>
</evidence>
<organism evidence="1 2">
    <name type="scientific">Aeromonas veronii</name>
    <dbReference type="NCBI Taxonomy" id="654"/>
    <lineage>
        <taxon>Bacteria</taxon>
        <taxon>Pseudomonadati</taxon>
        <taxon>Pseudomonadota</taxon>
        <taxon>Gammaproteobacteria</taxon>
        <taxon>Aeromonadales</taxon>
        <taxon>Aeromonadaceae</taxon>
        <taxon>Aeromonas</taxon>
    </lineage>
</organism>
<accession>A0AAW5MA41</accession>
<sequence>MNEQAMGYRPLAVADHNMNPAYYQLVKWPNVLTSDFLHDGNC</sequence>
<proteinExistence type="predicted"/>
<dbReference type="RefSeq" id="WP_257691455.1">
    <property type="nucleotide sequence ID" value="NZ_CP136589.1"/>
</dbReference>